<name>A0ABV6GFB5_9BACI</name>
<organism evidence="3 4">
    <name type="scientific">Metabacillus herbersteinensis</name>
    <dbReference type="NCBI Taxonomy" id="283816"/>
    <lineage>
        <taxon>Bacteria</taxon>
        <taxon>Bacillati</taxon>
        <taxon>Bacillota</taxon>
        <taxon>Bacilli</taxon>
        <taxon>Bacillales</taxon>
        <taxon>Bacillaceae</taxon>
        <taxon>Metabacillus</taxon>
    </lineage>
</organism>
<reference evidence="3 4" key="1">
    <citation type="submission" date="2024-09" db="EMBL/GenBank/DDBJ databases">
        <authorList>
            <person name="Sun Q."/>
            <person name="Mori K."/>
        </authorList>
    </citation>
    <scope>NUCLEOTIDE SEQUENCE [LARGE SCALE GENOMIC DNA]</scope>
    <source>
        <strain evidence="3 4">CCM 7228</strain>
    </source>
</reference>
<evidence type="ECO:0000313" key="3">
    <source>
        <dbReference type="EMBL" id="MFC0272374.1"/>
    </source>
</evidence>
<protein>
    <submittedName>
        <fullName evidence="3">Cell wall-active antibiotics response protein LiaF</fullName>
    </submittedName>
</protein>
<evidence type="ECO:0000259" key="2">
    <source>
        <dbReference type="Pfam" id="PF09922"/>
    </source>
</evidence>
<feature type="transmembrane region" description="Helical" evidence="1">
    <location>
        <begin position="57"/>
        <end position="89"/>
    </location>
</feature>
<evidence type="ECO:0000313" key="4">
    <source>
        <dbReference type="Proteomes" id="UP001589854"/>
    </source>
</evidence>
<keyword evidence="4" id="KW-1185">Reference proteome</keyword>
<dbReference type="InterPro" id="IPR024425">
    <property type="entry name" value="LiaF-like_C"/>
</dbReference>
<dbReference type="EMBL" id="JBHLVO010000010">
    <property type="protein sequence ID" value="MFC0272374.1"/>
    <property type="molecule type" value="Genomic_DNA"/>
</dbReference>
<comment type="caution">
    <text evidence="3">The sequence shown here is derived from an EMBL/GenBank/DDBJ whole genome shotgun (WGS) entry which is preliminary data.</text>
</comment>
<keyword evidence="1" id="KW-1133">Transmembrane helix</keyword>
<feature type="transmembrane region" description="Helical" evidence="1">
    <location>
        <begin position="12"/>
        <end position="45"/>
    </location>
</feature>
<dbReference type="PIRSF" id="PIRSF031509">
    <property type="entry name" value="Cell_wall_LiaF/YvqF"/>
    <property type="match status" value="1"/>
</dbReference>
<proteinExistence type="predicted"/>
<dbReference type="InterPro" id="IPR047793">
    <property type="entry name" value="LiaF_C"/>
</dbReference>
<dbReference type="InterPro" id="IPR016975">
    <property type="entry name" value="Cell_wall_LiaF"/>
</dbReference>
<dbReference type="Pfam" id="PF09922">
    <property type="entry name" value="LiaF-like_C"/>
    <property type="match status" value="1"/>
</dbReference>
<dbReference type="Proteomes" id="UP001589854">
    <property type="component" value="Unassembled WGS sequence"/>
</dbReference>
<dbReference type="RefSeq" id="WP_378934621.1">
    <property type="nucleotide sequence ID" value="NZ_JBHLVO010000010.1"/>
</dbReference>
<sequence length="246" mass="28237">MFKKMKADYTSWILLIGILLLLLEISFFNGGLIFSLLLSIGCIYFGRKWMPRLRGKILFWFGWISLLITILNMMTFRYFILAILLYLLLQFFQSKKNPELIKPVIYESEIHVSPESEPLLKRQRLFGNQWFGTQKTPEHVYEWNDVNIQGGIGDTIIDLSYTVLPKGESVISIRQFIGNLQILVPYEVEVSVSHSVIAGAATIFEQQEPRVINEALSLQTAGYETAEQKVKIITSLITGNLEVKRV</sequence>
<gene>
    <name evidence="3" type="primary">liaF</name>
    <name evidence="3" type="ORF">ACFFIX_13110</name>
</gene>
<keyword evidence="1" id="KW-0812">Transmembrane</keyword>
<dbReference type="NCBIfam" id="NF040535">
    <property type="entry name" value="LiaF_C_term"/>
    <property type="match status" value="1"/>
</dbReference>
<feature type="domain" description="Cell wall-active antibiotics response LiaF-like C-terminal" evidence="2">
    <location>
        <begin position="130"/>
        <end position="243"/>
    </location>
</feature>
<accession>A0ABV6GFB5</accession>
<evidence type="ECO:0000256" key="1">
    <source>
        <dbReference type="SAM" id="Phobius"/>
    </source>
</evidence>
<keyword evidence="1" id="KW-0472">Membrane</keyword>